<dbReference type="Proteomes" id="UP000272400">
    <property type="component" value="Unassembled WGS sequence"/>
</dbReference>
<protein>
    <submittedName>
        <fullName evidence="2">Uncharacterized protein DUF742</fullName>
    </submittedName>
</protein>
<feature type="region of interest" description="Disordered" evidence="1">
    <location>
        <begin position="1"/>
        <end position="48"/>
    </location>
</feature>
<gene>
    <name evidence="2" type="ORF">EDD29_4076</name>
</gene>
<dbReference type="PANTHER" id="PTHR36221">
    <property type="entry name" value="DUF742 DOMAIN-CONTAINING PROTEIN"/>
    <property type="match status" value="1"/>
</dbReference>
<feature type="compositionally biased region" description="Low complexity" evidence="1">
    <location>
        <begin position="27"/>
        <end position="38"/>
    </location>
</feature>
<comment type="caution">
    <text evidence="2">The sequence shown here is derived from an EMBL/GenBank/DDBJ whole genome shotgun (WGS) entry which is preliminary data.</text>
</comment>
<organism evidence="2 3">
    <name type="scientific">Actinocorallia herbida</name>
    <dbReference type="NCBI Taxonomy" id="58109"/>
    <lineage>
        <taxon>Bacteria</taxon>
        <taxon>Bacillati</taxon>
        <taxon>Actinomycetota</taxon>
        <taxon>Actinomycetes</taxon>
        <taxon>Streptosporangiales</taxon>
        <taxon>Thermomonosporaceae</taxon>
        <taxon>Actinocorallia</taxon>
    </lineage>
</organism>
<reference evidence="2 3" key="1">
    <citation type="submission" date="2018-11" db="EMBL/GenBank/DDBJ databases">
        <title>Sequencing the genomes of 1000 actinobacteria strains.</title>
        <authorList>
            <person name="Klenk H.-P."/>
        </authorList>
    </citation>
    <scope>NUCLEOTIDE SEQUENCE [LARGE SCALE GENOMIC DNA]</scope>
    <source>
        <strain evidence="2 3">DSM 44254</strain>
    </source>
</reference>
<dbReference type="EMBL" id="RJKE01000001">
    <property type="protein sequence ID" value="ROO86503.1"/>
    <property type="molecule type" value="Genomic_DNA"/>
</dbReference>
<dbReference type="RefSeq" id="WP_246052872.1">
    <property type="nucleotide sequence ID" value="NZ_RJKE01000001.1"/>
</dbReference>
<feature type="compositionally biased region" description="Basic and acidic residues" evidence="1">
    <location>
        <begin position="1"/>
        <end position="25"/>
    </location>
</feature>
<sequence>MSGRDENGPRLPDPRMIEIREERRRPVLPGTPTVPVPRDGAEEESGSFVRPFIVTGGRTRPVDERLRVETLVSAAPAALSAPLTFERRRIVELCQRPVSVAEVAGRLRVPIGVARVLIADLVSERLATVHDRADPQDLRSRELLERIREGVRAL</sequence>
<evidence type="ECO:0000313" key="2">
    <source>
        <dbReference type="EMBL" id="ROO86503.1"/>
    </source>
</evidence>
<proteinExistence type="predicted"/>
<dbReference type="PANTHER" id="PTHR36221:SF1">
    <property type="entry name" value="DUF742 DOMAIN-CONTAINING PROTEIN"/>
    <property type="match status" value="1"/>
</dbReference>
<name>A0A3N1CYY6_9ACTN</name>
<accession>A0A3N1CYY6</accession>
<evidence type="ECO:0000313" key="3">
    <source>
        <dbReference type="Proteomes" id="UP000272400"/>
    </source>
</evidence>
<keyword evidence="3" id="KW-1185">Reference proteome</keyword>
<dbReference type="Pfam" id="PF05331">
    <property type="entry name" value="DUF742"/>
    <property type="match status" value="1"/>
</dbReference>
<evidence type="ECO:0000256" key="1">
    <source>
        <dbReference type="SAM" id="MobiDB-lite"/>
    </source>
</evidence>
<dbReference type="AlphaFoldDB" id="A0A3N1CYY6"/>
<dbReference type="InterPro" id="IPR007995">
    <property type="entry name" value="DUF742"/>
</dbReference>